<evidence type="ECO:0000313" key="2">
    <source>
        <dbReference type="EMBL" id="KAF0907747.1"/>
    </source>
</evidence>
<proteinExistence type="predicted"/>
<dbReference type="EMBL" id="SPHZ02000007">
    <property type="protein sequence ID" value="KAF0907747.1"/>
    <property type="molecule type" value="Genomic_DNA"/>
</dbReference>
<dbReference type="AlphaFoldDB" id="A0A6G1D5T7"/>
<evidence type="ECO:0000313" key="3">
    <source>
        <dbReference type="Proteomes" id="UP000479710"/>
    </source>
</evidence>
<reference evidence="2 3" key="1">
    <citation type="submission" date="2019-11" db="EMBL/GenBank/DDBJ databases">
        <title>Whole genome sequence of Oryza granulata.</title>
        <authorList>
            <person name="Li W."/>
        </authorList>
    </citation>
    <scope>NUCLEOTIDE SEQUENCE [LARGE SCALE GENOMIC DNA]</scope>
    <source>
        <strain evidence="3">cv. Menghai</strain>
        <tissue evidence="2">Leaf</tissue>
    </source>
</reference>
<name>A0A6G1D5T7_9ORYZ</name>
<accession>A0A6G1D5T7</accession>
<evidence type="ECO:0000256" key="1">
    <source>
        <dbReference type="SAM" id="MobiDB-lite"/>
    </source>
</evidence>
<protein>
    <submittedName>
        <fullName evidence="2">Uncharacterized protein</fullName>
    </submittedName>
</protein>
<feature type="region of interest" description="Disordered" evidence="1">
    <location>
        <begin position="1"/>
        <end position="35"/>
    </location>
</feature>
<comment type="caution">
    <text evidence="2">The sequence shown here is derived from an EMBL/GenBank/DDBJ whole genome shotgun (WGS) entry which is preliminary data.</text>
</comment>
<dbReference type="Proteomes" id="UP000479710">
    <property type="component" value="Unassembled WGS sequence"/>
</dbReference>
<keyword evidence="3" id="KW-1185">Reference proteome</keyword>
<organism evidence="2 3">
    <name type="scientific">Oryza meyeriana var. granulata</name>
    <dbReference type="NCBI Taxonomy" id="110450"/>
    <lineage>
        <taxon>Eukaryota</taxon>
        <taxon>Viridiplantae</taxon>
        <taxon>Streptophyta</taxon>
        <taxon>Embryophyta</taxon>
        <taxon>Tracheophyta</taxon>
        <taxon>Spermatophyta</taxon>
        <taxon>Magnoliopsida</taxon>
        <taxon>Liliopsida</taxon>
        <taxon>Poales</taxon>
        <taxon>Poaceae</taxon>
        <taxon>BOP clade</taxon>
        <taxon>Oryzoideae</taxon>
        <taxon>Oryzeae</taxon>
        <taxon>Oryzinae</taxon>
        <taxon>Oryza</taxon>
        <taxon>Oryza meyeriana</taxon>
    </lineage>
</organism>
<gene>
    <name evidence="2" type="ORF">E2562_020489</name>
</gene>
<sequence>MGARPTAVLRGCRRRSDQSSKNSPVGSPLTEGGVQEGLKRAVARMVGEKLCTGGDAVPCVADGATAEDGCRRKI</sequence>